<dbReference type="InterPro" id="IPR012337">
    <property type="entry name" value="RNaseH-like_sf"/>
</dbReference>
<evidence type="ECO:0000259" key="3">
    <source>
        <dbReference type="PROSITE" id="PS50994"/>
    </source>
</evidence>
<protein>
    <submittedName>
        <fullName evidence="4">IS21 family transposase</fullName>
    </submittedName>
</protein>
<dbReference type="InterPro" id="IPR054353">
    <property type="entry name" value="IstA-like_C"/>
</dbReference>
<comment type="similarity">
    <text evidence="1">Belongs to the transposase IS21/IS408/IS1162 family.</text>
</comment>
<gene>
    <name evidence="4" type="ORF">GHK86_04215</name>
</gene>
<dbReference type="Gene3D" id="3.30.420.10">
    <property type="entry name" value="Ribonuclease H-like superfamily/Ribonuclease H"/>
    <property type="match status" value="1"/>
</dbReference>
<dbReference type="NCBIfam" id="NF033546">
    <property type="entry name" value="transpos_IS21"/>
    <property type="match status" value="1"/>
</dbReference>
<dbReference type="PANTHER" id="PTHR35004:SF8">
    <property type="entry name" value="TRANSPOSASE RV3428C-RELATED"/>
    <property type="match status" value="1"/>
</dbReference>
<name>A0ABW9QRE3_9ACTN</name>
<evidence type="ECO:0000313" key="4">
    <source>
        <dbReference type="EMBL" id="MST31931.1"/>
    </source>
</evidence>
<dbReference type="InterPro" id="IPR001584">
    <property type="entry name" value="Integrase_cat-core"/>
</dbReference>
<evidence type="ECO:0000256" key="1">
    <source>
        <dbReference type="ARBA" id="ARBA00009277"/>
    </source>
</evidence>
<organism evidence="4 5">
    <name type="scientific">Acidiferrimicrobium australe</name>
    <dbReference type="NCBI Taxonomy" id="2664430"/>
    <lineage>
        <taxon>Bacteria</taxon>
        <taxon>Bacillati</taxon>
        <taxon>Actinomycetota</taxon>
        <taxon>Acidimicrobiia</taxon>
        <taxon>Acidimicrobiales</taxon>
        <taxon>Acidimicrobiaceae</taxon>
        <taxon>Acidiferrimicrobium</taxon>
    </lineage>
</organism>
<dbReference type="EMBL" id="WJHE01000176">
    <property type="protein sequence ID" value="MST31931.1"/>
    <property type="molecule type" value="Genomic_DNA"/>
</dbReference>
<feature type="region of interest" description="Disordered" evidence="2">
    <location>
        <begin position="470"/>
        <end position="515"/>
    </location>
</feature>
<dbReference type="Proteomes" id="UP000437736">
    <property type="component" value="Unassembled WGS sequence"/>
</dbReference>
<dbReference type="Pfam" id="PF22483">
    <property type="entry name" value="Mu-transpos_C_2"/>
    <property type="match status" value="1"/>
</dbReference>
<keyword evidence="5" id="KW-1185">Reference proteome</keyword>
<dbReference type="PROSITE" id="PS50994">
    <property type="entry name" value="INTEGRASE"/>
    <property type="match status" value="1"/>
</dbReference>
<reference evidence="4 5" key="1">
    <citation type="submission" date="2019-11" db="EMBL/GenBank/DDBJ databases">
        <title>Acidiferrimicrobium australis gen. nov., sp. nov., an acidophilic and obligately heterotrophic, member of the Actinobacteria that catalyses dissimilatory oxido- reduction of iron isolated from metal-rich acidic water in Chile.</title>
        <authorList>
            <person name="Gonzalez D."/>
            <person name="Huber K."/>
            <person name="Hedrich S."/>
            <person name="Rojas-Villalobos C."/>
            <person name="Quatrini R."/>
            <person name="Dinamarca M.A."/>
            <person name="Schwarz A."/>
            <person name="Canales C."/>
            <person name="Nancucheo I."/>
        </authorList>
    </citation>
    <scope>NUCLEOTIDE SEQUENCE [LARGE SCALE GENOMIC DNA]</scope>
    <source>
        <strain evidence="4 5">USS-CCA1</strain>
    </source>
</reference>
<dbReference type="InterPro" id="IPR036397">
    <property type="entry name" value="RNaseH_sf"/>
</dbReference>
<dbReference type="Pfam" id="PF00665">
    <property type="entry name" value="rve"/>
    <property type="match status" value="1"/>
</dbReference>
<evidence type="ECO:0000313" key="5">
    <source>
        <dbReference type="Proteomes" id="UP000437736"/>
    </source>
</evidence>
<feature type="domain" description="Integrase catalytic" evidence="3">
    <location>
        <begin position="115"/>
        <end position="294"/>
    </location>
</feature>
<accession>A0ABW9QRE3</accession>
<proteinExistence type="inferred from homology"/>
<sequence length="515" mass="55893">MLPEEKIMEVLEAYDLTLSLRSAAMLCGVDHHTVARYVAAREAGLDPLGLAPPARGSVTDPFAEKIIEWIDRSQGRIRADVVHRKLDSLGYQGSERTTRRVVAALKREWRRTNARAYKPWIPEPGLWLQWDYGDGPVVGGRKTVLFCAWLAWSRFRVILALPDRTLPSVIAAWDRCFRILGGAPTYLLTDNEKTVTDRHVARLAVRNPKIVSAAVYYGVSVRTCVPADPESKGGSESTVRLAKADVVPTDANLLAAYDTFAALEEACTAAMERFNTRVHAVTRRVPAEMLTVEREHLHPVPAEAYTVAFGESRAVSWSSTVNYGGARYSVPYTLRDTRVWVRVAGETVVIVADGPGGAAEVARHPHLSPGGASIRDEHYPPRDADPLERQPKATNRHEAAFLALGEGAKRWLSEAAAIGARGIEARMAEAVELARIVGERRVDEALGLAAFAGRFAAGDLASILDARTDTPRRADPSVSLQPGTSPWAALGGPTPPAEPAGDPAGGDTAGEERWS</sequence>
<comment type="caution">
    <text evidence="4">The sequence shown here is derived from an EMBL/GenBank/DDBJ whole genome shotgun (WGS) entry which is preliminary data.</text>
</comment>
<dbReference type="PANTHER" id="PTHR35004">
    <property type="entry name" value="TRANSPOSASE RV3428C-RELATED"/>
    <property type="match status" value="1"/>
</dbReference>
<dbReference type="SUPFAM" id="SSF53098">
    <property type="entry name" value="Ribonuclease H-like"/>
    <property type="match status" value="1"/>
</dbReference>
<evidence type="ECO:0000256" key="2">
    <source>
        <dbReference type="SAM" id="MobiDB-lite"/>
    </source>
</evidence>